<dbReference type="Gene3D" id="1.10.630.10">
    <property type="entry name" value="Cytochrome P450"/>
    <property type="match status" value="1"/>
</dbReference>
<keyword evidence="4 6" id="KW-0479">Metal-binding</keyword>
<keyword evidence="8" id="KW-0472">Membrane</keyword>
<dbReference type="InterPro" id="IPR002401">
    <property type="entry name" value="Cyt_P450_E_grp-I"/>
</dbReference>
<dbReference type="PANTHER" id="PTHR24305">
    <property type="entry name" value="CYTOCHROME P450"/>
    <property type="match status" value="1"/>
</dbReference>
<accession>G9NGU7</accession>
<dbReference type="SUPFAM" id="SSF48264">
    <property type="entry name" value="Cytochrome P450"/>
    <property type="match status" value="1"/>
</dbReference>
<dbReference type="OrthoDB" id="3934656at2759"/>
<dbReference type="InterPro" id="IPR050121">
    <property type="entry name" value="Cytochrome_P450_monoxygenase"/>
</dbReference>
<dbReference type="eggNOG" id="KOG0158">
    <property type="taxonomic scope" value="Eukaryota"/>
</dbReference>
<proteinExistence type="inferred from homology"/>
<keyword evidence="8" id="KW-0812">Transmembrane</keyword>
<keyword evidence="10" id="KW-1185">Reference proteome</keyword>
<dbReference type="Pfam" id="PF00067">
    <property type="entry name" value="p450"/>
    <property type="match status" value="1"/>
</dbReference>
<dbReference type="HOGENOM" id="CLU_001570_14_0_1"/>
<evidence type="ECO:0000256" key="7">
    <source>
        <dbReference type="RuleBase" id="RU000461"/>
    </source>
</evidence>
<evidence type="ECO:0000256" key="6">
    <source>
        <dbReference type="PIRSR" id="PIRSR602401-1"/>
    </source>
</evidence>
<feature type="binding site" description="axial binding residue" evidence="6">
    <location>
        <position position="462"/>
    </location>
    <ligand>
        <name>heme</name>
        <dbReference type="ChEBI" id="CHEBI:30413"/>
    </ligand>
    <ligandPart>
        <name>Fe</name>
        <dbReference type="ChEBI" id="CHEBI:18248"/>
    </ligandPart>
</feature>
<evidence type="ECO:0008006" key="11">
    <source>
        <dbReference type="Google" id="ProtNLM"/>
    </source>
</evidence>
<organism evidence="9 10">
    <name type="scientific">Hypocrea atroviridis (strain ATCC 20476 / IMI 206040)</name>
    <name type="common">Trichoderma atroviride</name>
    <dbReference type="NCBI Taxonomy" id="452589"/>
    <lineage>
        <taxon>Eukaryota</taxon>
        <taxon>Fungi</taxon>
        <taxon>Dikarya</taxon>
        <taxon>Ascomycota</taxon>
        <taxon>Pezizomycotina</taxon>
        <taxon>Sordariomycetes</taxon>
        <taxon>Hypocreomycetidae</taxon>
        <taxon>Hypocreales</taxon>
        <taxon>Hypocreaceae</taxon>
        <taxon>Trichoderma</taxon>
    </lineage>
</organism>
<dbReference type="GO" id="GO:0020037">
    <property type="term" value="F:heme binding"/>
    <property type="evidence" value="ECO:0007669"/>
    <property type="project" value="InterPro"/>
</dbReference>
<keyword evidence="8" id="KW-1133">Transmembrane helix</keyword>
<keyword evidence="7" id="KW-0560">Oxidoreductase</keyword>
<keyword evidence="7" id="KW-0503">Monooxygenase</keyword>
<comment type="caution">
    <text evidence="9">The sequence shown here is derived from an EMBL/GenBank/DDBJ whole genome shotgun (WGS) entry which is preliminary data.</text>
</comment>
<dbReference type="OMA" id="MVTWPES"/>
<evidence type="ECO:0000256" key="8">
    <source>
        <dbReference type="SAM" id="Phobius"/>
    </source>
</evidence>
<dbReference type="FunFam" id="1.10.630.10:FF:000050">
    <property type="entry name" value="Cytochrome P450 monooxygenase"/>
    <property type="match status" value="1"/>
</dbReference>
<dbReference type="PRINTS" id="PR00463">
    <property type="entry name" value="EP450I"/>
</dbReference>
<sequence length="521" mass="59278">MLLGYVQQNAIIISYYLLSAFFSYWFARKIYHCFKPGLRELPGPKIASWTRLWRVWAVLSGMSTSHMKFRQLHEKHGKLVRVGPNHISVADPAAIPKIYGFNNKYLKSDFYHAFQAPYKGRIVDNLFATQSTEFHKSQRSQVAHRFSMSSLAGMQSSVDGCTKILLDKLRGFADKQEVVDIGPWLQWYAFDVIGAITFSQRFGCLESGSDVGGLISGIEDTLKYVGVVGQLPELHPWLIGNAKLITTIQKLFPDNQIKKYDLEGKYYQSKKEDFLAYYMGDSVTGKIRLDHDDLRVSPANEFADYDIFWANNTQSFAGSDTTAIALRAIFYYLLKSPRVYAKLMTEIDSGISAGHVSEMATLDNSMKMPYLQACMKEGMRLHPIVGQVLERCVPKGGDFLSGHYLPEGTVVGIHAWVIHHDPSIFGEDHEDFRPERWIENSAEKLKNMEKCFLAFGAGSRVCLGIHLSMMEMGKLIPAILHNFQLEWAYPEKDWKLETVWFTKQTDLFVRLKARQKADGTP</sequence>
<evidence type="ECO:0000256" key="4">
    <source>
        <dbReference type="ARBA" id="ARBA00022723"/>
    </source>
</evidence>
<reference evidence="9 10" key="1">
    <citation type="journal article" date="2011" name="Genome Biol.">
        <title>Comparative genome sequence analysis underscores mycoparasitism as the ancestral life style of Trichoderma.</title>
        <authorList>
            <person name="Kubicek C.P."/>
            <person name="Herrera-Estrella A."/>
            <person name="Seidl-Seiboth V."/>
            <person name="Martinez D.A."/>
            <person name="Druzhinina I.S."/>
            <person name="Thon M."/>
            <person name="Zeilinger S."/>
            <person name="Casas-Flores S."/>
            <person name="Horwitz B.A."/>
            <person name="Mukherjee P.K."/>
            <person name="Mukherjee M."/>
            <person name="Kredics L."/>
            <person name="Alcaraz L.D."/>
            <person name="Aerts A."/>
            <person name="Antal Z."/>
            <person name="Atanasova L."/>
            <person name="Cervantes-Badillo M.G."/>
            <person name="Challacombe J."/>
            <person name="Chertkov O."/>
            <person name="McCluskey K."/>
            <person name="Coulpier F."/>
            <person name="Deshpande N."/>
            <person name="von Doehren H."/>
            <person name="Ebbole D.J."/>
            <person name="Esquivel-Naranjo E.U."/>
            <person name="Fekete E."/>
            <person name="Flipphi M."/>
            <person name="Glaser F."/>
            <person name="Gomez-Rodriguez E.Y."/>
            <person name="Gruber S."/>
            <person name="Han C."/>
            <person name="Henrissat B."/>
            <person name="Hermosa R."/>
            <person name="Hernandez-Onate M."/>
            <person name="Karaffa L."/>
            <person name="Kosti I."/>
            <person name="Le Crom S."/>
            <person name="Lindquist E."/>
            <person name="Lucas S."/>
            <person name="Luebeck M."/>
            <person name="Luebeck P.S."/>
            <person name="Margeot A."/>
            <person name="Metz B."/>
            <person name="Misra M."/>
            <person name="Nevalainen H."/>
            <person name="Omann M."/>
            <person name="Packer N."/>
            <person name="Perrone G."/>
            <person name="Uresti-Rivera E.E."/>
            <person name="Salamov A."/>
            <person name="Schmoll M."/>
            <person name="Seiboth B."/>
            <person name="Shapiro H."/>
            <person name="Sukno S."/>
            <person name="Tamayo-Ramos J.A."/>
            <person name="Tisch D."/>
            <person name="Wiest A."/>
            <person name="Wilkinson H.H."/>
            <person name="Zhang M."/>
            <person name="Coutinho P.M."/>
            <person name="Kenerley C.M."/>
            <person name="Monte E."/>
            <person name="Baker S.E."/>
            <person name="Grigoriev I.V."/>
        </authorList>
    </citation>
    <scope>NUCLEOTIDE SEQUENCE [LARGE SCALE GENOMIC DNA]</scope>
    <source>
        <strain evidence="10">ATCC 20476 / IMI 206040</strain>
    </source>
</reference>
<dbReference type="GO" id="GO:0004497">
    <property type="term" value="F:monooxygenase activity"/>
    <property type="evidence" value="ECO:0007669"/>
    <property type="project" value="UniProtKB-KW"/>
</dbReference>
<dbReference type="CDD" id="cd11060">
    <property type="entry name" value="CYP57A1-like"/>
    <property type="match status" value="1"/>
</dbReference>
<dbReference type="EMBL" id="ABDG02000015">
    <property type="protein sequence ID" value="EHK49846.1"/>
    <property type="molecule type" value="Genomic_DNA"/>
</dbReference>
<dbReference type="PRINTS" id="PR00385">
    <property type="entry name" value="P450"/>
</dbReference>
<name>G9NGU7_HYPAI</name>
<dbReference type="Proteomes" id="UP000005426">
    <property type="component" value="Unassembled WGS sequence"/>
</dbReference>
<evidence type="ECO:0000256" key="3">
    <source>
        <dbReference type="ARBA" id="ARBA00022617"/>
    </source>
</evidence>
<dbReference type="AlphaFoldDB" id="G9NGU7"/>
<dbReference type="GO" id="GO:0016705">
    <property type="term" value="F:oxidoreductase activity, acting on paired donors, with incorporation or reduction of molecular oxygen"/>
    <property type="evidence" value="ECO:0007669"/>
    <property type="project" value="InterPro"/>
</dbReference>
<dbReference type="PROSITE" id="PS00086">
    <property type="entry name" value="CYTOCHROME_P450"/>
    <property type="match status" value="1"/>
</dbReference>
<dbReference type="STRING" id="452589.G9NGU7"/>
<comment type="cofactor">
    <cofactor evidence="1 6">
        <name>heme</name>
        <dbReference type="ChEBI" id="CHEBI:30413"/>
    </cofactor>
</comment>
<keyword evidence="5 6" id="KW-0408">Iron</keyword>
<dbReference type="InterPro" id="IPR001128">
    <property type="entry name" value="Cyt_P450"/>
</dbReference>
<gene>
    <name evidence="9" type="ORF">TRIATDRAFT_51470</name>
</gene>
<dbReference type="InterPro" id="IPR017972">
    <property type="entry name" value="Cyt_P450_CS"/>
</dbReference>
<protein>
    <recommendedName>
        <fullName evidence="11">Cytochrome P450</fullName>
    </recommendedName>
</protein>
<evidence type="ECO:0000313" key="10">
    <source>
        <dbReference type="Proteomes" id="UP000005426"/>
    </source>
</evidence>
<evidence type="ECO:0000256" key="2">
    <source>
        <dbReference type="ARBA" id="ARBA00010617"/>
    </source>
</evidence>
<keyword evidence="3 6" id="KW-0349">Heme</keyword>
<evidence type="ECO:0000256" key="5">
    <source>
        <dbReference type="ARBA" id="ARBA00023004"/>
    </source>
</evidence>
<comment type="similarity">
    <text evidence="2 7">Belongs to the cytochrome P450 family.</text>
</comment>
<evidence type="ECO:0000313" key="9">
    <source>
        <dbReference type="EMBL" id="EHK49846.1"/>
    </source>
</evidence>
<dbReference type="PANTHER" id="PTHR24305:SF232">
    <property type="entry name" value="P450, PUTATIVE (EUROFUNG)-RELATED"/>
    <property type="match status" value="1"/>
</dbReference>
<dbReference type="GO" id="GO:0005506">
    <property type="term" value="F:iron ion binding"/>
    <property type="evidence" value="ECO:0007669"/>
    <property type="project" value="InterPro"/>
</dbReference>
<evidence type="ECO:0000256" key="1">
    <source>
        <dbReference type="ARBA" id="ARBA00001971"/>
    </source>
</evidence>
<dbReference type="InterPro" id="IPR036396">
    <property type="entry name" value="Cyt_P450_sf"/>
</dbReference>
<feature type="transmembrane region" description="Helical" evidence="8">
    <location>
        <begin position="6"/>
        <end position="27"/>
    </location>
</feature>